<feature type="compositionally biased region" description="Pro residues" evidence="1">
    <location>
        <begin position="48"/>
        <end position="61"/>
    </location>
</feature>
<feature type="compositionally biased region" description="Basic residues" evidence="1">
    <location>
        <begin position="203"/>
        <end position="214"/>
    </location>
</feature>
<evidence type="ECO:0000313" key="4">
    <source>
        <dbReference type="Proteomes" id="UP001635816"/>
    </source>
</evidence>
<proteinExistence type="predicted"/>
<feature type="region of interest" description="Disordered" evidence="1">
    <location>
        <begin position="201"/>
        <end position="221"/>
    </location>
</feature>
<keyword evidence="2" id="KW-0812">Transmembrane</keyword>
<evidence type="ECO:0000256" key="1">
    <source>
        <dbReference type="SAM" id="MobiDB-lite"/>
    </source>
</evidence>
<protein>
    <recommendedName>
        <fullName evidence="5">DUF4129 domain-containing protein</fullName>
    </recommendedName>
</protein>
<evidence type="ECO:0008006" key="5">
    <source>
        <dbReference type="Google" id="ProtNLM"/>
    </source>
</evidence>
<dbReference type="EMBL" id="JBKBDD010000033">
    <property type="protein sequence ID" value="MFN6548658.1"/>
    <property type="molecule type" value="Genomic_DNA"/>
</dbReference>
<feature type="transmembrane region" description="Helical" evidence="2">
    <location>
        <begin position="68"/>
        <end position="92"/>
    </location>
</feature>
<comment type="caution">
    <text evidence="3">The sequence shown here is derived from an EMBL/GenBank/DDBJ whole genome shotgun (WGS) entry which is preliminary data.</text>
</comment>
<dbReference type="Proteomes" id="UP001635816">
    <property type="component" value="Unassembled WGS sequence"/>
</dbReference>
<name>A0ABW9LKY3_9MYCO</name>
<reference evidence="3 4" key="1">
    <citation type="submission" date="2024-12" db="EMBL/GenBank/DDBJ databases">
        <title>The coexistence of Mycolicibacterium septicum and Mycolicibacterium nivoides in clinical samples.</title>
        <authorList>
            <person name="Wang C."/>
            <person name="Feng Y."/>
            <person name="Zong Z."/>
        </authorList>
    </citation>
    <scope>NUCLEOTIDE SEQUENCE [LARGE SCALE GENOMIC DNA]</scope>
    <source>
        <strain evidence="3 4">120309</strain>
    </source>
</reference>
<feature type="region of interest" description="Disordered" evidence="1">
    <location>
        <begin position="38"/>
        <end position="61"/>
    </location>
</feature>
<keyword evidence="2" id="KW-1133">Transmembrane helix</keyword>
<organism evidence="3 4">
    <name type="scientific">Mycolicibacterium nivoides</name>
    <dbReference type="NCBI Taxonomy" id="2487344"/>
    <lineage>
        <taxon>Bacteria</taxon>
        <taxon>Bacillati</taxon>
        <taxon>Actinomycetota</taxon>
        <taxon>Actinomycetes</taxon>
        <taxon>Mycobacteriales</taxon>
        <taxon>Mycobacteriaceae</taxon>
        <taxon>Mycolicibacterium</taxon>
    </lineage>
</organism>
<gene>
    <name evidence="3" type="ORF">ACK4CT_36550</name>
</gene>
<dbReference type="RefSeq" id="WP_409546027.1">
    <property type="nucleotide sequence ID" value="NZ_JBKBDD010000033.1"/>
</dbReference>
<feature type="transmembrane region" description="Helical" evidence="2">
    <location>
        <begin position="7"/>
        <end position="25"/>
    </location>
</feature>
<evidence type="ECO:0000313" key="3">
    <source>
        <dbReference type="EMBL" id="MFN6548658.1"/>
    </source>
</evidence>
<evidence type="ECO:0000256" key="2">
    <source>
        <dbReference type="SAM" id="Phobius"/>
    </source>
</evidence>
<sequence length="284" mass="30930">MRELRSLIIFGVGLMAVISLLPVMMKSVADVSEVMGYQDHPTNTPTPVQAPPPAAPPAPAGPVEPTDWTIVGLVATIAVTVLVMAVLAWFAWRHLTKRGVDKRERQARRDAQIALWAQGLKALDETSEALMEFETDPESVYFTRPLLGDVSEPATAAFYTAYGTVQNLCTETIPTESTMVIAFAEAAENARRAFGVADQNARSKARRGISHNGHKLSPEERRKIDQAQKLMRQAHDPALTEAHAHNALTKALALLDDAGVIVPERLTANIAKSIDTIHRKSLTS</sequence>
<keyword evidence="2" id="KW-0472">Membrane</keyword>
<accession>A0ABW9LKY3</accession>
<keyword evidence="4" id="KW-1185">Reference proteome</keyword>